<comment type="caution">
    <text evidence="5">The sequence shown here is derived from an EMBL/GenBank/DDBJ whole genome shotgun (WGS) entry which is preliminary data.</text>
</comment>
<dbReference type="SUPFAM" id="SSF53850">
    <property type="entry name" value="Periplasmic binding protein-like II"/>
    <property type="match status" value="1"/>
</dbReference>
<evidence type="ECO:0000256" key="1">
    <source>
        <dbReference type="ARBA" id="ARBA00004196"/>
    </source>
</evidence>
<proteinExistence type="inferred from homology"/>
<dbReference type="CDD" id="cd13585">
    <property type="entry name" value="PBP2_TMBP_like"/>
    <property type="match status" value="1"/>
</dbReference>
<dbReference type="Gene3D" id="3.40.190.10">
    <property type="entry name" value="Periplasmic binding protein-like II"/>
    <property type="match status" value="1"/>
</dbReference>
<dbReference type="PANTHER" id="PTHR43649:SF31">
    <property type="entry name" value="SN-GLYCEROL-3-PHOSPHATE-BINDING PERIPLASMIC PROTEIN UGPB"/>
    <property type="match status" value="1"/>
</dbReference>
<comment type="subcellular location">
    <subcellularLocation>
        <location evidence="1">Cell envelope</location>
    </subcellularLocation>
</comment>
<comment type="similarity">
    <text evidence="2">Belongs to the bacterial solute-binding protein 1 family.</text>
</comment>
<name>A0ABP9NYE0_9PSEU</name>
<evidence type="ECO:0000256" key="4">
    <source>
        <dbReference type="ARBA" id="ARBA00022729"/>
    </source>
</evidence>
<dbReference type="RefSeq" id="WP_345611037.1">
    <property type="nucleotide sequence ID" value="NZ_BAABJO010000036.1"/>
</dbReference>
<keyword evidence="6" id="KW-1185">Reference proteome</keyword>
<dbReference type="InterPro" id="IPR006311">
    <property type="entry name" value="TAT_signal"/>
</dbReference>
<sequence>MTPVPRPPSSGVRRRTLLRSIAAIPLAAGIAGCTGTTGPAFVPDGGRVSIGYGVWDADQVPAMQEVIAAFRAEHPDVDVTIQLTPFTTYWTRIQTSIVGGGAPDVFWMNAPNIAVFARHGTLMPLTDRLARDGITLAEHPPNLVELYRRDGEQYGVPKDYDTISLFYNRDLFDRASVPYPDESWTWQHVLDASAEIRDPAAGVYGFSAGLDRQRNLYPAIFQNGGWVLRGTRSGFDDEATIGGLRFLTGAINRDLAPNAMADSDTRAREQFQGGKIAMYNGLPNDSNATYEDPEVRARTGIAVLPRGARRGNVIHGLANVINARTPYPDACYEFVKFMAGRTTGEIQGRSGTILPSYAGTEAAFLDSKPEFRMQSYIDQVPDATAYPASVTTTTWERMELQILGPSWIGPGGRPVEESARSLADEMNDVLAEEAV</sequence>
<keyword evidence="4" id="KW-0732">Signal</keyword>
<dbReference type="PANTHER" id="PTHR43649">
    <property type="entry name" value="ARABINOSE-BINDING PROTEIN-RELATED"/>
    <property type="match status" value="1"/>
</dbReference>
<protein>
    <submittedName>
        <fullName evidence="5">Sugar ABC transporter substrate-binding protein</fullName>
    </submittedName>
</protein>
<dbReference type="InterPro" id="IPR050490">
    <property type="entry name" value="Bact_solute-bd_prot1"/>
</dbReference>
<organism evidence="5 6">
    <name type="scientific">Pseudonocardia adelaidensis</name>
    <dbReference type="NCBI Taxonomy" id="648754"/>
    <lineage>
        <taxon>Bacteria</taxon>
        <taxon>Bacillati</taxon>
        <taxon>Actinomycetota</taxon>
        <taxon>Actinomycetes</taxon>
        <taxon>Pseudonocardiales</taxon>
        <taxon>Pseudonocardiaceae</taxon>
        <taxon>Pseudonocardia</taxon>
    </lineage>
</organism>
<gene>
    <name evidence="5" type="ORF">GCM10023320_69130</name>
</gene>
<dbReference type="Proteomes" id="UP001500804">
    <property type="component" value="Unassembled WGS sequence"/>
</dbReference>
<evidence type="ECO:0000256" key="2">
    <source>
        <dbReference type="ARBA" id="ARBA00008520"/>
    </source>
</evidence>
<keyword evidence="3" id="KW-0813">Transport</keyword>
<evidence type="ECO:0000256" key="3">
    <source>
        <dbReference type="ARBA" id="ARBA00022448"/>
    </source>
</evidence>
<dbReference type="InterPro" id="IPR006059">
    <property type="entry name" value="SBP"/>
</dbReference>
<dbReference type="Pfam" id="PF01547">
    <property type="entry name" value="SBP_bac_1"/>
    <property type="match status" value="1"/>
</dbReference>
<evidence type="ECO:0000313" key="5">
    <source>
        <dbReference type="EMBL" id="GAA5137041.1"/>
    </source>
</evidence>
<evidence type="ECO:0000313" key="6">
    <source>
        <dbReference type="Proteomes" id="UP001500804"/>
    </source>
</evidence>
<dbReference type="PROSITE" id="PS51318">
    <property type="entry name" value="TAT"/>
    <property type="match status" value="1"/>
</dbReference>
<reference evidence="6" key="1">
    <citation type="journal article" date="2019" name="Int. J. Syst. Evol. Microbiol.">
        <title>The Global Catalogue of Microorganisms (GCM) 10K type strain sequencing project: providing services to taxonomists for standard genome sequencing and annotation.</title>
        <authorList>
            <consortium name="The Broad Institute Genomics Platform"/>
            <consortium name="The Broad Institute Genome Sequencing Center for Infectious Disease"/>
            <person name="Wu L."/>
            <person name="Ma J."/>
        </authorList>
    </citation>
    <scope>NUCLEOTIDE SEQUENCE [LARGE SCALE GENOMIC DNA]</scope>
    <source>
        <strain evidence="6">JCM 18302</strain>
    </source>
</reference>
<dbReference type="PROSITE" id="PS51257">
    <property type="entry name" value="PROKAR_LIPOPROTEIN"/>
    <property type="match status" value="1"/>
</dbReference>
<accession>A0ABP9NYE0</accession>
<dbReference type="EMBL" id="BAABJO010000036">
    <property type="protein sequence ID" value="GAA5137041.1"/>
    <property type="molecule type" value="Genomic_DNA"/>
</dbReference>